<reference evidence="5 6" key="1">
    <citation type="submission" date="2023-03" db="EMBL/GenBank/DDBJ databases">
        <authorList>
            <person name="Uniacke-Lowe S."/>
            <person name="Ross P."/>
            <person name="Hill C."/>
        </authorList>
    </citation>
    <scope>NUCLEOTIDE SEQUENCE [LARGE SCALE GENOMIC DNA]</scope>
    <source>
        <strain evidence="5 6">APC 4016</strain>
    </source>
</reference>
<evidence type="ECO:0000313" key="5">
    <source>
        <dbReference type="EMBL" id="MDN3427107.1"/>
    </source>
</evidence>
<dbReference type="InterPro" id="IPR015590">
    <property type="entry name" value="Aldehyde_DH_dom"/>
</dbReference>
<keyword evidence="6" id="KW-1185">Reference proteome</keyword>
<evidence type="ECO:0000256" key="3">
    <source>
        <dbReference type="RuleBase" id="RU003345"/>
    </source>
</evidence>
<comment type="caution">
    <text evidence="5">The sequence shown here is derived from an EMBL/GenBank/DDBJ whole genome shotgun (WGS) entry which is preliminary data.</text>
</comment>
<dbReference type="InterPro" id="IPR016162">
    <property type="entry name" value="Ald_DH_N"/>
</dbReference>
<dbReference type="Pfam" id="PF00171">
    <property type="entry name" value="Aldedh"/>
    <property type="match status" value="1"/>
</dbReference>
<dbReference type="Proteomes" id="UP001225873">
    <property type="component" value="Unassembled WGS sequence"/>
</dbReference>
<dbReference type="RefSeq" id="WP_290214625.1">
    <property type="nucleotide sequence ID" value="NZ_JASDCQ010000001.1"/>
</dbReference>
<evidence type="ECO:0000256" key="1">
    <source>
        <dbReference type="ARBA" id="ARBA00023002"/>
    </source>
</evidence>
<dbReference type="GO" id="GO:0016491">
    <property type="term" value="F:oxidoreductase activity"/>
    <property type="evidence" value="ECO:0007669"/>
    <property type="project" value="UniProtKB-KW"/>
</dbReference>
<gene>
    <name evidence="5" type="ORF">QMA01_07345</name>
</gene>
<dbReference type="Gene3D" id="3.40.309.10">
    <property type="entry name" value="Aldehyde Dehydrogenase, Chain A, domain 2"/>
    <property type="match status" value="1"/>
</dbReference>
<keyword evidence="1 3" id="KW-0560">Oxidoreductase</keyword>
<dbReference type="InterPro" id="IPR029510">
    <property type="entry name" value="Ald_DH_CS_GLU"/>
</dbReference>
<feature type="active site" evidence="2">
    <location>
        <position position="259"/>
    </location>
</feature>
<protein>
    <submittedName>
        <fullName evidence="5">Aldehyde dehydrogenase family protein</fullName>
        <ecNumber evidence="5">1.2.1.-</ecNumber>
    </submittedName>
</protein>
<dbReference type="SUPFAM" id="SSF53720">
    <property type="entry name" value="ALDH-like"/>
    <property type="match status" value="1"/>
</dbReference>
<organism evidence="5 6">
    <name type="scientific">Planococcus notacanthi</name>
    <dbReference type="NCBI Taxonomy" id="3035188"/>
    <lineage>
        <taxon>Bacteria</taxon>
        <taxon>Bacillati</taxon>
        <taxon>Bacillota</taxon>
        <taxon>Bacilli</taxon>
        <taxon>Bacillales</taxon>
        <taxon>Caryophanaceae</taxon>
        <taxon>Planococcus</taxon>
    </lineage>
</organism>
<sequence>MSIQVGVQKFSHFINGAWVSSSSGETFDVHNPATGEVVAKVAKGSATEVDQAVEAALDAFENSGWSQMTPLERAEALNRIADAIAMNKDELIYLESLTSGGTVRRIAGNDIMSIIDLFQQMAKFVVDYPFTETLPSPLFPGPAHNFVWREPIGVCAAITPWNMPLLIAAWKIAPALATGNTIVLKPASHTPVTALRLAEIISQVVPPGVINVVAGSGTEVGEPLVRHPKVSKVAFTGSTEVGRNIMKIAAESIKNITLELGGKSPNILLEDADLEIALPGSLFGVFLHSGQLCESGTRLFVPDSLHDVVVEKLAELTKTLKLGNQLEETTAMGPVISQRQKETILSYIDTGIKEGARLVCGGKEAVVEGFENGYFIEPTIFADVTNDMAIAQEEIFGPVLTIIRYNDVDEAIKMANDSIYGLAGGVWTQDVNKAYDVARKIKAGVIWINDWHMLRNDAPFGGYKQSGIGREMGKYSLDAYTQLKHVHTSMVPELERRLAFGLLFPEGTNDH</sequence>
<comment type="similarity">
    <text evidence="3">Belongs to the aldehyde dehydrogenase family.</text>
</comment>
<dbReference type="EMBL" id="JASDCQ010000001">
    <property type="protein sequence ID" value="MDN3427107.1"/>
    <property type="molecule type" value="Genomic_DNA"/>
</dbReference>
<dbReference type="PROSITE" id="PS00687">
    <property type="entry name" value="ALDEHYDE_DEHYDR_GLU"/>
    <property type="match status" value="1"/>
</dbReference>
<dbReference type="PANTHER" id="PTHR11699">
    <property type="entry name" value="ALDEHYDE DEHYDROGENASE-RELATED"/>
    <property type="match status" value="1"/>
</dbReference>
<name>A0ABT7ZK87_9BACL</name>
<accession>A0ABT7ZK87</accession>
<evidence type="ECO:0000256" key="2">
    <source>
        <dbReference type="PROSITE-ProRule" id="PRU10007"/>
    </source>
</evidence>
<dbReference type="InterPro" id="IPR016163">
    <property type="entry name" value="Ald_DH_C"/>
</dbReference>
<feature type="domain" description="Aldehyde dehydrogenase" evidence="4">
    <location>
        <begin position="18"/>
        <end position="486"/>
    </location>
</feature>
<dbReference type="InterPro" id="IPR016161">
    <property type="entry name" value="Ald_DH/histidinol_DH"/>
</dbReference>
<evidence type="ECO:0000313" key="6">
    <source>
        <dbReference type="Proteomes" id="UP001225873"/>
    </source>
</evidence>
<dbReference type="EC" id="1.2.1.-" evidence="5"/>
<proteinExistence type="inferred from homology"/>
<evidence type="ECO:0000259" key="4">
    <source>
        <dbReference type="Pfam" id="PF00171"/>
    </source>
</evidence>
<dbReference type="Gene3D" id="3.40.605.10">
    <property type="entry name" value="Aldehyde Dehydrogenase, Chain A, domain 1"/>
    <property type="match status" value="1"/>
</dbReference>